<reference evidence="2 3" key="1">
    <citation type="submission" date="2016-10" db="EMBL/GenBank/DDBJ databases">
        <authorList>
            <person name="de Groot N.N."/>
        </authorList>
    </citation>
    <scope>NUCLEOTIDE SEQUENCE [LARGE SCALE GENOMIC DNA]</scope>
    <source>
        <strain evidence="2 3">DSM 23421</strain>
    </source>
</reference>
<sequence length="260" mass="27826">MQYSGIKNKTAIVTGAGEGIGYAICELLTMAGANVVLNDIDKTQAEKAAKVLDAKNTGRCLAFSGDAGDVPTIKNMVEFARSTFGSVDFVVPNAGMSLFGEFLDFTPEAFQKVMRLNLQGAFFLAQSAAKQMIQQGQGGRMVLISSQVGIRAYHRLSAYGMTKAALLMLAQNLAYELGQYSITVNAIAPGATLTERTKQEQPDYEGVWGKLNPNGRVGKPEDIANTCLFLLSDEASHINGQTIPVDGGWTTAGKYPEDLP</sequence>
<comment type="similarity">
    <text evidence="1">Belongs to the short-chain dehydrogenases/reductases (SDR) family.</text>
</comment>
<dbReference type="AlphaFoldDB" id="A0A1G6X798"/>
<dbReference type="NCBIfam" id="NF005559">
    <property type="entry name" value="PRK07231.1"/>
    <property type="match status" value="1"/>
</dbReference>
<accession>A0A1G6X798</accession>
<evidence type="ECO:0000313" key="2">
    <source>
        <dbReference type="EMBL" id="SDD74008.1"/>
    </source>
</evidence>
<dbReference type="InterPro" id="IPR002347">
    <property type="entry name" value="SDR_fam"/>
</dbReference>
<protein>
    <submittedName>
        <fullName evidence="2">3-oxoacyl-[acyl-carrier protein] reductase</fullName>
    </submittedName>
</protein>
<dbReference type="Gene3D" id="3.40.50.720">
    <property type="entry name" value="NAD(P)-binding Rossmann-like Domain"/>
    <property type="match status" value="1"/>
</dbReference>
<dbReference type="RefSeq" id="WP_091865426.1">
    <property type="nucleotide sequence ID" value="NZ_FNAO01000001.1"/>
</dbReference>
<evidence type="ECO:0000256" key="1">
    <source>
        <dbReference type="ARBA" id="ARBA00006484"/>
    </source>
</evidence>
<dbReference type="CDD" id="cd05233">
    <property type="entry name" value="SDR_c"/>
    <property type="match status" value="1"/>
</dbReference>
<dbReference type="GO" id="GO:0016616">
    <property type="term" value="F:oxidoreductase activity, acting on the CH-OH group of donors, NAD or NADP as acceptor"/>
    <property type="evidence" value="ECO:0007669"/>
    <property type="project" value="TreeGrafter"/>
</dbReference>
<dbReference type="PRINTS" id="PR00081">
    <property type="entry name" value="GDHRDH"/>
</dbReference>
<dbReference type="OrthoDB" id="9788235at2"/>
<dbReference type="InterPro" id="IPR036291">
    <property type="entry name" value="NAD(P)-bd_dom_sf"/>
</dbReference>
<dbReference type="EMBL" id="FNAO01000001">
    <property type="protein sequence ID" value="SDD74008.1"/>
    <property type="molecule type" value="Genomic_DNA"/>
</dbReference>
<dbReference type="InterPro" id="IPR020904">
    <property type="entry name" value="Sc_DH/Rdtase_CS"/>
</dbReference>
<name>A0A1G6X798_9FLAO</name>
<dbReference type="PRINTS" id="PR00080">
    <property type="entry name" value="SDRFAMILY"/>
</dbReference>
<dbReference type="PANTHER" id="PTHR42760">
    <property type="entry name" value="SHORT-CHAIN DEHYDROGENASES/REDUCTASES FAMILY MEMBER"/>
    <property type="match status" value="1"/>
</dbReference>
<dbReference type="Proteomes" id="UP000199109">
    <property type="component" value="Unassembled WGS sequence"/>
</dbReference>
<keyword evidence="3" id="KW-1185">Reference proteome</keyword>
<dbReference type="PROSITE" id="PS00061">
    <property type="entry name" value="ADH_SHORT"/>
    <property type="match status" value="1"/>
</dbReference>
<dbReference type="STRING" id="641691.SAMN05421636_101558"/>
<dbReference type="Pfam" id="PF13561">
    <property type="entry name" value="adh_short_C2"/>
    <property type="match status" value="1"/>
</dbReference>
<evidence type="ECO:0000313" key="3">
    <source>
        <dbReference type="Proteomes" id="UP000199109"/>
    </source>
</evidence>
<dbReference type="SUPFAM" id="SSF51735">
    <property type="entry name" value="NAD(P)-binding Rossmann-fold domains"/>
    <property type="match status" value="1"/>
</dbReference>
<gene>
    <name evidence="2" type="ORF">SAMN05421636_101558</name>
</gene>
<proteinExistence type="inferred from homology"/>
<dbReference type="FunFam" id="3.40.50.720:FF:000084">
    <property type="entry name" value="Short-chain dehydrogenase reductase"/>
    <property type="match status" value="1"/>
</dbReference>
<organism evidence="2 3">
    <name type="scientific">Pricia antarctica</name>
    <dbReference type="NCBI Taxonomy" id="641691"/>
    <lineage>
        <taxon>Bacteria</taxon>
        <taxon>Pseudomonadati</taxon>
        <taxon>Bacteroidota</taxon>
        <taxon>Flavobacteriia</taxon>
        <taxon>Flavobacteriales</taxon>
        <taxon>Flavobacteriaceae</taxon>
        <taxon>Pricia</taxon>
    </lineage>
</organism>